<name>A0ABP6L229_9ACTN</name>
<comment type="caution">
    <text evidence="1">The sequence shown here is derived from an EMBL/GenBank/DDBJ whole genome shotgun (WGS) entry which is preliminary data.</text>
</comment>
<reference evidence="2" key="1">
    <citation type="journal article" date="2019" name="Int. J. Syst. Evol. Microbiol.">
        <title>The Global Catalogue of Microorganisms (GCM) 10K type strain sequencing project: providing services to taxonomists for standard genome sequencing and annotation.</title>
        <authorList>
            <consortium name="The Broad Institute Genomics Platform"/>
            <consortium name="The Broad Institute Genome Sequencing Center for Infectious Disease"/>
            <person name="Wu L."/>
            <person name="Ma J."/>
        </authorList>
    </citation>
    <scope>NUCLEOTIDE SEQUENCE [LARGE SCALE GENOMIC DNA]</scope>
    <source>
        <strain evidence="2">JCM 9091</strain>
    </source>
</reference>
<dbReference type="Proteomes" id="UP001501532">
    <property type="component" value="Unassembled WGS sequence"/>
</dbReference>
<organism evidence="1 2">
    <name type="scientific">Streptomyces glomeratus</name>
    <dbReference type="NCBI Taxonomy" id="284452"/>
    <lineage>
        <taxon>Bacteria</taxon>
        <taxon>Bacillati</taxon>
        <taxon>Actinomycetota</taxon>
        <taxon>Actinomycetes</taxon>
        <taxon>Kitasatosporales</taxon>
        <taxon>Streptomycetaceae</taxon>
        <taxon>Streptomyces</taxon>
    </lineage>
</organism>
<evidence type="ECO:0000313" key="1">
    <source>
        <dbReference type="EMBL" id="GAA3027489.1"/>
    </source>
</evidence>
<protein>
    <submittedName>
        <fullName evidence="1">Uncharacterized protein</fullName>
    </submittedName>
</protein>
<proteinExistence type="predicted"/>
<accession>A0ABP6L229</accession>
<gene>
    <name evidence="1" type="ORF">GCM10010448_06920</name>
</gene>
<sequence length="45" mass="4832">MGEILVAVATKIGLALAETIILRIAWQLWAAYSRHLRATAVPATA</sequence>
<keyword evidence="2" id="KW-1185">Reference proteome</keyword>
<dbReference type="RefSeq" id="WP_234519304.1">
    <property type="nucleotide sequence ID" value="NZ_JAKEEB010000042.1"/>
</dbReference>
<dbReference type="EMBL" id="BAAAUF010000004">
    <property type="protein sequence ID" value="GAA3027489.1"/>
    <property type="molecule type" value="Genomic_DNA"/>
</dbReference>
<evidence type="ECO:0000313" key="2">
    <source>
        <dbReference type="Proteomes" id="UP001501532"/>
    </source>
</evidence>